<dbReference type="PANTHER" id="PTHR13847">
    <property type="entry name" value="SARCOSINE DEHYDROGENASE-RELATED"/>
    <property type="match status" value="1"/>
</dbReference>
<evidence type="ECO:0000259" key="1">
    <source>
        <dbReference type="Pfam" id="PF01266"/>
    </source>
</evidence>
<dbReference type="Gene3D" id="3.50.50.60">
    <property type="entry name" value="FAD/NAD(P)-binding domain"/>
    <property type="match status" value="1"/>
</dbReference>
<protein>
    <recommendedName>
        <fullName evidence="1">FAD dependent oxidoreductase domain-containing protein</fullName>
    </recommendedName>
</protein>
<evidence type="ECO:0000313" key="3">
    <source>
        <dbReference type="Proteomes" id="UP001172681"/>
    </source>
</evidence>
<comment type="caution">
    <text evidence="2">The sequence shown here is derived from an EMBL/GenBank/DDBJ whole genome shotgun (WGS) entry which is preliminary data.</text>
</comment>
<dbReference type="Proteomes" id="UP001172681">
    <property type="component" value="Unassembled WGS sequence"/>
</dbReference>
<feature type="domain" description="FAD dependent oxidoreductase" evidence="1">
    <location>
        <begin position="37"/>
        <end position="414"/>
    </location>
</feature>
<accession>A0AA38YDY4</accession>
<dbReference type="Gene3D" id="3.30.9.10">
    <property type="entry name" value="D-Amino Acid Oxidase, subunit A, domain 2"/>
    <property type="match status" value="1"/>
</dbReference>
<proteinExistence type="predicted"/>
<evidence type="ECO:0000313" key="2">
    <source>
        <dbReference type="EMBL" id="KAJ9643867.1"/>
    </source>
</evidence>
<sequence length="464" mass="51832">MAPSQFPVKDPAPSVWTASPHPLDDYQSTIELPGQCDVLIVGSGFAGVSTAYHILKDDPDPWSIVLLEARAHCSGATGRNGGHIKPDTYYSAPKYERLYGTRQAAELQLFESSQVWAVKELVDREGLECDFHLTRALDVYLDPDHAAQTYEAYQRMLNDGYFDLRDVSYTGKSDAERISGVKGAQCCFSFTAAHLTPKLLVLGLLERLINQGLQAYAHTPVVKVSPSRDSAGFWTVSTTRGDIKARKVIFATNGYTASLLPQYHRKIVPVRGVCSHITTPNGNYSPHLPNTYSLRFGGANYDYLIPRADGSIVVGGARQTFLHHQDRWFNSVSDNERMVPDSERYFDGYMQRHFRGWEASGASTERVWTGVMGYTSDFMPHVGEVPTKPGQYIIAGFSGRGMPYIFLASEGLARMVRHETRYEETKLPSVLKSTRERLSSSESPLEKEFGTVWKDRAQTIPPRL</sequence>
<reference evidence="2" key="1">
    <citation type="submission" date="2022-10" db="EMBL/GenBank/DDBJ databases">
        <title>Culturing micro-colonial fungi from biological soil crusts in the Mojave desert and describing Neophaeococcomyces mojavensis, and introducing the new genera and species Taxawa tesnikishii.</title>
        <authorList>
            <person name="Kurbessoian T."/>
            <person name="Stajich J.E."/>
        </authorList>
    </citation>
    <scope>NUCLEOTIDE SEQUENCE</scope>
    <source>
        <strain evidence="2">TK_35</strain>
    </source>
</reference>
<dbReference type="SUPFAM" id="SSF51905">
    <property type="entry name" value="FAD/NAD(P)-binding domain"/>
    <property type="match status" value="1"/>
</dbReference>
<organism evidence="2 3">
    <name type="scientific">Knufia peltigerae</name>
    <dbReference type="NCBI Taxonomy" id="1002370"/>
    <lineage>
        <taxon>Eukaryota</taxon>
        <taxon>Fungi</taxon>
        <taxon>Dikarya</taxon>
        <taxon>Ascomycota</taxon>
        <taxon>Pezizomycotina</taxon>
        <taxon>Eurotiomycetes</taxon>
        <taxon>Chaetothyriomycetidae</taxon>
        <taxon>Chaetothyriales</taxon>
        <taxon>Trichomeriaceae</taxon>
        <taxon>Knufia</taxon>
    </lineage>
</organism>
<keyword evidence="3" id="KW-1185">Reference proteome</keyword>
<dbReference type="GO" id="GO:0005737">
    <property type="term" value="C:cytoplasm"/>
    <property type="evidence" value="ECO:0007669"/>
    <property type="project" value="TreeGrafter"/>
</dbReference>
<gene>
    <name evidence="2" type="ORF">H2204_002012</name>
</gene>
<dbReference type="InterPro" id="IPR006076">
    <property type="entry name" value="FAD-dep_OxRdtase"/>
</dbReference>
<name>A0AA38YDY4_9EURO</name>
<dbReference type="EMBL" id="JAPDRN010000007">
    <property type="protein sequence ID" value="KAJ9643867.1"/>
    <property type="molecule type" value="Genomic_DNA"/>
</dbReference>
<dbReference type="AlphaFoldDB" id="A0AA38YDY4"/>
<dbReference type="InterPro" id="IPR036188">
    <property type="entry name" value="FAD/NAD-bd_sf"/>
</dbReference>
<dbReference type="PANTHER" id="PTHR13847:SF279">
    <property type="entry name" value="FAD DEPENDENT OXIDOREDUCTASE DOMAIN-CONTAINING PROTEIN-RELATED"/>
    <property type="match status" value="1"/>
</dbReference>
<dbReference type="Pfam" id="PF01266">
    <property type="entry name" value="DAO"/>
    <property type="match status" value="1"/>
</dbReference>